<evidence type="ECO:0000313" key="3">
    <source>
        <dbReference type="Proteomes" id="UP001523216"/>
    </source>
</evidence>
<proteinExistence type="predicted"/>
<comment type="caution">
    <text evidence="2">The sequence shown here is derived from an EMBL/GenBank/DDBJ whole genome shotgun (WGS) entry which is preliminary data.</text>
</comment>
<feature type="domain" description="DUF6924" evidence="1">
    <location>
        <begin position="1"/>
        <end position="145"/>
    </location>
</feature>
<sequence>MVVRTDFSDDEGWLATVEALDQAPEDWEEDDFEADNVVIDDPSWADATPDEILEVVRRDQHLSGHLSVFLVADKQTVSGEEHHLLVVTSHDPQDEMYDEVTEFGREFRCLPSETHAISVNVGIANMGFEEFAEAAAASLDGVFRGWPQ</sequence>
<protein>
    <recommendedName>
        <fullName evidence="1">DUF6924 domain-containing protein</fullName>
    </recommendedName>
</protein>
<dbReference type="Pfam" id="PF21962">
    <property type="entry name" value="DUF6924"/>
    <property type="match status" value="1"/>
</dbReference>
<evidence type="ECO:0000259" key="1">
    <source>
        <dbReference type="Pfam" id="PF21962"/>
    </source>
</evidence>
<dbReference type="InterPro" id="IPR053832">
    <property type="entry name" value="DUF6924"/>
</dbReference>
<dbReference type="RefSeq" id="WP_251804038.1">
    <property type="nucleotide sequence ID" value="NZ_JAMQOL010000075.1"/>
</dbReference>
<organism evidence="2 3">
    <name type="scientific">Paractinoplanes hotanensis</name>
    <dbReference type="NCBI Taxonomy" id="2906497"/>
    <lineage>
        <taxon>Bacteria</taxon>
        <taxon>Bacillati</taxon>
        <taxon>Actinomycetota</taxon>
        <taxon>Actinomycetes</taxon>
        <taxon>Micromonosporales</taxon>
        <taxon>Micromonosporaceae</taxon>
        <taxon>Paractinoplanes</taxon>
    </lineage>
</organism>
<reference evidence="2 3" key="1">
    <citation type="submission" date="2022-06" db="EMBL/GenBank/DDBJ databases">
        <title>Actinoplanes abujensis sp. nov., isolated from Nigerian arid soil.</title>
        <authorList>
            <person name="Ding P."/>
        </authorList>
    </citation>
    <scope>NUCLEOTIDE SEQUENCE [LARGE SCALE GENOMIC DNA]</scope>
    <source>
        <strain evidence="3">TRM88002</strain>
    </source>
</reference>
<accession>A0ABT0YEQ7</accession>
<keyword evidence="3" id="KW-1185">Reference proteome</keyword>
<name>A0ABT0YEQ7_9ACTN</name>
<gene>
    <name evidence="2" type="ORF">LXN57_42810</name>
</gene>
<dbReference type="Proteomes" id="UP001523216">
    <property type="component" value="Unassembled WGS sequence"/>
</dbReference>
<evidence type="ECO:0000313" key="2">
    <source>
        <dbReference type="EMBL" id="MCM4084285.1"/>
    </source>
</evidence>
<dbReference type="EMBL" id="JAMQOL010000075">
    <property type="protein sequence ID" value="MCM4084285.1"/>
    <property type="molecule type" value="Genomic_DNA"/>
</dbReference>